<evidence type="ECO:0000313" key="3">
    <source>
        <dbReference type="Proteomes" id="UP000265325"/>
    </source>
</evidence>
<feature type="region of interest" description="Disordered" evidence="1">
    <location>
        <begin position="1"/>
        <end position="60"/>
    </location>
</feature>
<keyword evidence="3" id="KW-1185">Reference proteome</keyword>
<evidence type="ECO:0000313" key="2">
    <source>
        <dbReference type="EMBL" id="KKZ75009.1"/>
    </source>
</evidence>
<dbReference type="Proteomes" id="UP000265325">
    <property type="component" value="Unassembled WGS sequence"/>
</dbReference>
<dbReference type="EMBL" id="LAQS01000005">
    <property type="protein sequence ID" value="KKZ75009.1"/>
    <property type="molecule type" value="Genomic_DNA"/>
</dbReference>
<name>A0A2P2GVV1_STREW</name>
<accession>A0A2P2GVV1</accession>
<gene>
    <name evidence="2" type="ORF">VO63_04110</name>
</gene>
<feature type="compositionally biased region" description="Basic residues" evidence="1">
    <location>
        <begin position="41"/>
        <end position="56"/>
    </location>
</feature>
<protein>
    <submittedName>
        <fullName evidence="2">Uncharacterized protein</fullName>
    </submittedName>
</protein>
<organism evidence="2 3">
    <name type="scientific">Streptomyces showdoensis</name>
    <dbReference type="NCBI Taxonomy" id="68268"/>
    <lineage>
        <taxon>Bacteria</taxon>
        <taxon>Bacillati</taxon>
        <taxon>Actinomycetota</taxon>
        <taxon>Actinomycetes</taxon>
        <taxon>Kitasatosporales</taxon>
        <taxon>Streptomycetaceae</taxon>
        <taxon>Streptomyces</taxon>
    </lineage>
</organism>
<evidence type="ECO:0000256" key="1">
    <source>
        <dbReference type="SAM" id="MobiDB-lite"/>
    </source>
</evidence>
<proteinExistence type="predicted"/>
<comment type="caution">
    <text evidence="2">The sequence shown here is derived from an EMBL/GenBank/DDBJ whole genome shotgun (WGS) entry which is preliminary data.</text>
</comment>
<sequence>MSSVASSPILTSAASSTAEGVGAETASGPILRLTWPDPHTPRTRRTPHQSSRRRPAPRYGRLGPYLRLQCYAAVGHFLRGLAYGTGLGLAGALVSRMRGLW</sequence>
<reference evidence="2 3" key="1">
    <citation type="submission" date="2015-05" db="EMBL/GenBank/DDBJ databases">
        <title>Draft Genome assembly of Streptomyces showdoensis.</title>
        <authorList>
            <person name="Thapa K.K."/>
            <person name="Metsa-Ketela M."/>
        </authorList>
    </citation>
    <scope>NUCLEOTIDE SEQUENCE [LARGE SCALE GENOMIC DNA]</scope>
    <source>
        <strain evidence="2 3">ATCC 15227</strain>
    </source>
</reference>
<dbReference type="AlphaFoldDB" id="A0A2P2GVV1"/>
<feature type="compositionally biased region" description="Polar residues" evidence="1">
    <location>
        <begin position="1"/>
        <end position="18"/>
    </location>
</feature>